<dbReference type="PANTHER" id="PTHR24261:SF8">
    <property type="entry name" value="HEPATOCYTE GROWTH FACTOR"/>
    <property type="match status" value="1"/>
</dbReference>
<dbReference type="PROSITE" id="PS50070">
    <property type="entry name" value="KRINGLE_2"/>
    <property type="match status" value="4"/>
</dbReference>
<dbReference type="InterPro" id="IPR009003">
    <property type="entry name" value="Peptidase_S1_PA"/>
</dbReference>
<evidence type="ECO:0000313" key="22">
    <source>
        <dbReference type="Proteomes" id="UP000824219"/>
    </source>
</evidence>
<dbReference type="Gene3D" id="2.40.10.10">
    <property type="entry name" value="Trypsin-like serine proteases"/>
    <property type="match status" value="2"/>
</dbReference>
<comment type="function">
    <text evidence="15">Potent mitogen for mature parenchymal hepatocyte cells, seems to be a hepatotrophic factor, and acts as a growth factor for a broad spectrum of tissues and cell types. Activating ligand for the receptor tyrosine kinase MET by binding to it and promoting its dimerization. Activates MAPK signaling following TMPRSS13 cleavage and activation.</text>
</comment>
<dbReference type="SUPFAM" id="SSF57440">
    <property type="entry name" value="Kringle-like"/>
    <property type="match status" value="4"/>
</dbReference>
<dbReference type="GO" id="GO:0005615">
    <property type="term" value="C:extracellular space"/>
    <property type="evidence" value="ECO:0007669"/>
    <property type="project" value="TreeGrafter"/>
</dbReference>
<dbReference type="PANTHER" id="PTHR24261">
    <property type="entry name" value="PLASMINOGEN-RELATED"/>
    <property type="match status" value="1"/>
</dbReference>
<evidence type="ECO:0000256" key="14">
    <source>
        <dbReference type="ARBA" id="ARBA00033078"/>
    </source>
</evidence>
<organism evidence="21 22">
    <name type="scientific">Hemibagrus wyckioides</name>
    <dbReference type="NCBI Taxonomy" id="337641"/>
    <lineage>
        <taxon>Eukaryota</taxon>
        <taxon>Metazoa</taxon>
        <taxon>Chordata</taxon>
        <taxon>Craniata</taxon>
        <taxon>Vertebrata</taxon>
        <taxon>Euteleostomi</taxon>
        <taxon>Actinopterygii</taxon>
        <taxon>Neopterygii</taxon>
        <taxon>Teleostei</taxon>
        <taxon>Ostariophysi</taxon>
        <taxon>Siluriformes</taxon>
        <taxon>Bagridae</taxon>
        <taxon>Hemibagrus</taxon>
    </lineage>
</organism>
<evidence type="ECO:0000256" key="7">
    <source>
        <dbReference type="ARBA" id="ARBA00022737"/>
    </source>
</evidence>
<reference evidence="21 22" key="1">
    <citation type="submission" date="2021-06" db="EMBL/GenBank/DDBJ databases">
        <title>Chromosome-level genome assembly of the red-tail catfish (Hemibagrus wyckioides).</title>
        <authorList>
            <person name="Shao F."/>
        </authorList>
    </citation>
    <scope>NUCLEOTIDE SEQUENCE [LARGE SCALE GENOMIC DNA]</scope>
    <source>
        <strain evidence="21">EC202008001</strain>
        <tissue evidence="21">Blood</tissue>
    </source>
</reference>
<feature type="chain" id="PRO_5039198033" description="Hepatocyte growth factor" evidence="17">
    <location>
        <begin position="19"/>
        <end position="764"/>
    </location>
</feature>
<evidence type="ECO:0000256" key="5">
    <source>
        <dbReference type="ARBA" id="ARBA00022572"/>
    </source>
</evidence>
<dbReference type="InterPro" id="IPR001314">
    <property type="entry name" value="Peptidase_S1A"/>
</dbReference>
<evidence type="ECO:0000313" key="21">
    <source>
        <dbReference type="EMBL" id="KAG7333403.1"/>
    </source>
</evidence>
<comment type="subcellular location">
    <subcellularLocation>
        <location evidence="1">Secreted</location>
    </subcellularLocation>
</comment>
<dbReference type="InterPro" id="IPR000001">
    <property type="entry name" value="Kringle"/>
</dbReference>
<dbReference type="CDD" id="cd01099">
    <property type="entry name" value="PAN_AP_HGF"/>
    <property type="match status" value="1"/>
</dbReference>
<feature type="disulfide bond" evidence="16">
    <location>
        <begin position="307"/>
        <end position="346"/>
    </location>
</feature>
<dbReference type="FunFam" id="2.40.10.10:FF:000023">
    <property type="entry name" value="Hepatocyte growth factor"/>
    <property type="match status" value="1"/>
</dbReference>
<dbReference type="Gene3D" id="2.40.20.10">
    <property type="entry name" value="Plasminogen Kringle 4"/>
    <property type="match status" value="4"/>
</dbReference>
<keyword evidence="22" id="KW-1185">Reference proteome</keyword>
<dbReference type="SMART" id="SM00020">
    <property type="entry name" value="Tryp_SPc"/>
    <property type="match status" value="1"/>
</dbReference>
<evidence type="ECO:0000256" key="9">
    <source>
        <dbReference type="ARBA" id="ARBA00023157"/>
    </source>
</evidence>
<feature type="signal peptide" evidence="17">
    <location>
        <begin position="1"/>
        <end position="18"/>
    </location>
</feature>
<evidence type="ECO:0000256" key="10">
    <source>
        <dbReference type="ARBA" id="ARBA00023180"/>
    </source>
</evidence>
<dbReference type="InterPro" id="IPR018056">
    <property type="entry name" value="Kringle_CS"/>
</dbReference>
<keyword evidence="4" id="KW-0721">Serine protease homolog</keyword>
<dbReference type="Proteomes" id="UP000824219">
    <property type="component" value="Linkage Group LG04"/>
</dbReference>
<evidence type="ECO:0000256" key="3">
    <source>
        <dbReference type="ARBA" id="ARBA00022525"/>
    </source>
</evidence>
<evidence type="ECO:0000256" key="8">
    <source>
        <dbReference type="ARBA" id="ARBA00023030"/>
    </source>
</evidence>
<dbReference type="CDD" id="cd00108">
    <property type="entry name" value="KR"/>
    <property type="match status" value="3"/>
</dbReference>
<feature type="disulfide bond" evidence="16">
    <location>
        <begin position="335"/>
        <end position="358"/>
    </location>
</feature>
<evidence type="ECO:0000256" key="17">
    <source>
        <dbReference type="SAM" id="SignalP"/>
    </source>
</evidence>
<dbReference type="FunFam" id="2.40.20.10:FF:000004">
    <property type="entry name" value="Hepatocyte growth factor"/>
    <property type="match status" value="1"/>
</dbReference>
<keyword evidence="8" id="KW-0339">Growth factor</keyword>
<feature type="domain" description="Kringle" evidence="18">
    <location>
        <begin position="111"/>
        <end position="190"/>
    </location>
</feature>
<name>A0A9D3P5S8_9TELE</name>
<dbReference type="PRINTS" id="PR00018">
    <property type="entry name" value="KRINGLE"/>
</dbReference>
<keyword evidence="3" id="KW-0964">Secreted</keyword>
<sequence>MWIYKLLLCLSVLLYSESKRHALQDYQKTDGVRLVAPPDSSYMMKSKKMSLGKCVRRCSRNRKLPFTCRAFMFDQNGTKCHLLSFDSLTVGVHAVTDFSFDLYEKKDFVRECIIGTGLNYKGRRSVTESGVECQNWDLNTPHEHHFLPRRHKQKDLRGNLCRNPDNSTTGPWCFTKNPSIRYQNCNIPQCSQVECMMCNGESYRGPMDHTESGRECQRWDLDEPHKHLFHPKRYPDKGLKDNFCRNPDGRQRPWCFTTDPDTPWEYCDVKQCESDSHNDVETTTTCFRGNGEGYRGTVAVPKDGLTCQRWDTQFPHSHSFTPQNYRCKDLRENYCRNPDGRDAPWCFTTDPNVPWVFCTSIPGCEAITAEPDECYTGIGEMYRGRQMKTRSGIPCAPWNDHTERKARDMLTQNDELEGNFCRNPDKDKHGPWCYTNSSLIPWDYCTVKRCELQNSLPRKAEASGVSCFVHKQVRIVGGGPIPIKEGSWMVSIQKGAAHSCGGSLVREEWVLTDRECFSSCVPDLSEYRVWLDCAHLNESGENTWRRQERRIAHVVCGPEGSGLALLQLAQPALITEHVRRIQLPVAGCTIAEGTVCSTYGWGETKGTGHEGTLKSVQLPIVSNERCQQLHRGTLQITDAKVCAGGKRDEGVCEKDYGGPLVCQEKDSKVIVGVSIHGRGCARHNRPGIFVSVAQYTGWIHKGKGLEGTLTSHCSRMSETVMSFDSSGVSFEAWPSYCTKPNATRTLWELETSVPSLYLEYPLCP</sequence>
<evidence type="ECO:0000259" key="18">
    <source>
        <dbReference type="PROSITE" id="PS50070"/>
    </source>
</evidence>
<feature type="domain" description="Peptidase S1" evidence="19">
    <location>
        <begin position="475"/>
        <end position="704"/>
    </location>
</feature>
<evidence type="ECO:0000259" key="19">
    <source>
        <dbReference type="PROSITE" id="PS50240"/>
    </source>
</evidence>
<evidence type="ECO:0000256" key="16">
    <source>
        <dbReference type="PROSITE-ProRule" id="PRU00121"/>
    </source>
</evidence>
<evidence type="ECO:0000256" key="4">
    <source>
        <dbReference type="ARBA" id="ARBA00022542"/>
    </source>
</evidence>
<dbReference type="PROSITE" id="PS50948">
    <property type="entry name" value="PAN"/>
    <property type="match status" value="1"/>
</dbReference>
<proteinExistence type="predicted"/>
<dbReference type="PIRSF" id="PIRSF001152">
    <property type="entry name" value="HGF_MST1"/>
    <property type="match status" value="1"/>
</dbReference>
<dbReference type="InterPro" id="IPR027284">
    <property type="entry name" value="Hepatocyte_GF"/>
</dbReference>
<dbReference type="FunFam" id="2.40.20.10:FF:000002">
    <property type="entry name" value="Hepatocyte growth factor"/>
    <property type="match status" value="1"/>
</dbReference>
<dbReference type="SUPFAM" id="SSF57414">
    <property type="entry name" value="Hairpin loop containing domain-like"/>
    <property type="match status" value="1"/>
</dbReference>
<accession>A0A9D3P5S8</accession>
<keyword evidence="10" id="KW-0325">Glycoprotein</keyword>
<dbReference type="CDD" id="cd00190">
    <property type="entry name" value="Tryp_SPc"/>
    <property type="match status" value="1"/>
</dbReference>
<evidence type="ECO:0000256" key="13">
    <source>
        <dbReference type="ARBA" id="ARBA00031997"/>
    </source>
</evidence>
<feature type="domain" description="Apple" evidence="20">
    <location>
        <begin position="9"/>
        <end position="107"/>
    </location>
</feature>
<comment type="caution">
    <text evidence="16">Lacks conserved residue(s) required for the propagation of feature annotation.</text>
</comment>
<dbReference type="OrthoDB" id="41905at2759"/>
<evidence type="ECO:0000256" key="2">
    <source>
        <dbReference type="ARBA" id="ARBA00021784"/>
    </source>
</evidence>
<dbReference type="GO" id="GO:0008083">
    <property type="term" value="F:growth factor activity"/>
    <property type="evidence" value="ECO:0007669"/>
    <property type="project" value="UniProtKB-KW"/>
</dbReference>
<dbReference type="PRINTS" id="PR00722">
    <property type="entry name" value="CHYMOTRYPSIN"/>
</dbReference>
<gene>
    <name evidence="21" type="ORF">KOW79_003538</name>
</gene>
<evidence type="ECO:0000256" key="1">
    <source>
        <dbReference type="ARBA" id="ARBA00004613"/>
    </source>
</evidence>
<dbReference type="GO" id="GO:0004252">
    <property type="term" value="F:serine-type endopeptidase activity"/>
    <property type="evidence" value="ECO:0007669"/>
    <property type="project" value="InterPro"/>
</dbReference>
<feature type="domain" description="Kringle" evidence="18">
    <location>
        <begin position="194"/>
        <end position="272"/>
    </location>
</feature>
<dbReference type="Gene3D" id="3.50.4.10">
    <property type="entry name" value="Hepatocyte Growth Factor"/>
    <property type="match status" value="1"/>
</dbReference>
<feature type="domain" description="Kringle" evidence="18">
    <location>
        <begin position="373"/>
        <end position="450"/>
    </location>
</feature>
<dbReference type="SMART" id="SM00473">
    <property type="entry name" value="PAN_AP"/>
    <property type="match status" value="1"/>
</dbReference>
<feature type="disulfide bond" evidence="16">
    <location>
        <begin position="216"/>
        <end position="255"/>
    </location>
</feature>
<feature type="domain" description="Kringle" evidence="18">
    <location>
        <begin position="285"/>
        <end position="364"/>
    </location>
</feature>
<dbReference type="InterPro" id="IPR050759">
    <property type="entry name" value="Serine_protease_kringle"/>
</dbReference>
<dbReference type="PROSITE" id="PS00021">
    <property type="entry name" value="KRINGLE_1"/>
    <property type="match status" value="3"/>
</dbReference>
<dbReference type="SUPFAM" id="SSF50494">
    <property type="entry name" value="Trypsin-like serine proteases"/>
    <property type="match status" value="1"/>
</dbReference>
<comment type="subunit">
    <text evidence="12">Dimer of an alpha chain and a beta chain linked by a disulfide bond. Interacts with SRPX2; the interaction increases HGF mitogenic activity.</text>
</comment>
<dbReference type="InterPro" id="IPR024174">
    <property type="entry name" value="HGF/MST1"/>
</dbReference>
<dbReference type="AlphaFoldDB" id="A0A9D3P5S8"/>
<comment type="caution">
    <text evidence="21">The sequence shown here is derived from an EMBL/GenBank/DDBJ whole genome shotgun (WGS) entry which is preliminary data.</text>
</comment>
<evidence type="ECO:0000259" key="20">
    <source>
        <dbReference type="PROSITE" id="PS50948"/>
    </source>
</evidence>
<feature type="disulfide bond" evidence="16">
    <location>
        <begin position="195"/>
        <end position="272"/>
    </location>
</feature>
<evidence type="ECO:0000256" key="12">
    <source>
        <dbReference type="ARBA" id="ARBA00025867"/>
    </source>
</evidence>
<keyword evidence="6 17" id="KW-0732">Signal</keyword>
<dbReference type="EMBL" id="JAHKSW010000004">
    <property type="protein sequence ID" value="KAG7333403.1"/>
    <property type="molecule type" value="Genomic_DNA"/>
</dbReference>
<evidence type="ECO:0000256" key="11">
    <source>
        <dbReference type="ARBA" id="ARBA00023283"/>
    </source>
</evidence>
<dbReference type="InterPro" id="IPR043504">
    <property type="entry name" value="Peptidase_S1_PA_chymotrypsin"/>
</dbReference>
<dbReference type="Pfam" id="PF00024">
    <property type="entry name" value="PAN_1"/>
    <property type="match status" value="1"/>
</dbReference>
<dbReference type="Pfam" id="PF00051">
    <property type="entry name" value="Kringle"/>
    <property type="match status" value="4"/>
</dbReference>
<evidence type="ECO:0000256" key="6">
    <source>
        <dbReference type="ARBA" id="ARBA00022729"/>
    </source>
</evidence>
<dbReference type="Pfam" id="PF00089">
    <property type="entry name" value="Trypsin"/>
    <property type="match status" value="1"/>
</dbReference>
<dbReference type="PIRSF" id="PIRSF500183">
    <property type="entry name" value="Hepatocyte_GF"/>
    <property type="match status" value="1"/>
</dbReference>
<feature type="disulfide bond" evidence="16">
    <location>
        <begin position="244"/>
        <end position="267"/>
    </location>
</feature>
<keyword evidence="5 16" id="KW-0420">Kringle</keyword>
<dbReference type="InterPro" id="IPR003609">
    <property type="entry name" value="Pan_app"/>
</dbReference>
<keyword evidence="11" id="KW-0873">Pyrrolidone carboxylic acid</keyword>
<dbReference type="SMART" id="SM00130">
    <property type="entry name" value="KR"/>
    <property type="match status" value="4"/>
</dbReference>
<protein>
    <recommendedName>
        <fullName evidence="2">Hepatocyte growth factor</fullName>
    </recommendedName>
    <alternativeName>
        <fullName evidence="14">Hepatopoietin-A</fullName>
    </alternativeName>
    <alternativeName>
        <fullName evidence="13">Scatter factor</fullName>
    </alternativeName>
</protein>
<dbReference type="InterPro" id="IPR001254">
    <property type="entry name" value="Trypsin_dom"/>
</dbReference>
<keyword evidence="7" id="KW-0677">Repeat</keyword>
<dbReference type="GO" id="GO:0006508">
    <property type="term" value="P:proteolysis"/>
    <property type="evidence" value="ECO:0007669"/>
    <property type="project" value="InterPro"/>
</dbReference>
<dbReference type="FunFam" id="2.40.20.10:FF:000007">
    <property type="entry name" value="Hepatocyte growth factor"/>
    <property type="match status" value="1"/>
</dbReference>
<keyword evidence="9 16" id="KW-1015">Disulfide bond</keyword>
<dbReference type="PROSITE" id="PS50240">
    <property type="entry name" value="TRYPSIN_DOM"/>
    <property type="match status" value="1"/>
</dbReference>
<dbReference type="InterPro" id="IPR038178">
    <property type="entry name" value="Kringle_sf"/>
</dbReference>
<evidence type="ECO:0000256" key="15">
    <source>
        <dbReference type="ARBA" id="ARBA00045210"/>
    </source>
</evidence>
<dbReference type="InterPro" id="IPR013806">
    <property type="entry name" value="Kringle-like"/>
</dbReference>